<feature type="region of interest" description="Disordered" evidence="1">
    <location>
        <begin position="70"/>
        <end position="102"/>
    </location>
</feature>
<organism evidence="2 3">
    <name type="scientific">Limosa lapponica baueri</name>
    <dbReference type="NCBI Taxonomy" id="1758121"/>
    <lineage>
        <taxon>Eukaryota</taxon>
        <taxon>Metazoa</taxon>
        <taxon>Chordata</taxon>
        <taxon>Craniata</taxon>
        <taxon>Vertebrata</taxon>
        <taxon>Euteleostomi</taxon>
        <taxon>Archelosauria</taxon>
        <taxon>Archosauria</taxon>
        <taxon>Dinosauria</taxon>
        <taxon>Saurischia</taxon>
        <taxon>Theropoda</taxon>
        <taxon>Coelurosauria</taxon>
        <taxon>Aves</taxon>
        <taxon>Neognathae</taxon>
        <taxon>Neoaves</taxon>
        <taxon>Charadriiformes</taxon>
        <taxon>Scolopacidae</taxon>
        <taxon>Limosa</taxon>
    </lineage>
</organism>
<reference evidence="3" key="1">
    <citation type="submission" date="2017-11" db="EMBL/GenBank/DDBJ databases">
        <authorList>
            <person name="Lima N.C."/>
            <person name="Parody-Merino A.M."/>
            <person name="Battley P.F."/>
            <person name="Fidler A.E."/>
            <person name="Prosdocimi F."/>
        </authorList>
    </citation>
    <scope>NUCLEOTIDE SEQUENCE [LARGE SCALE GENOMIC DNA]</scope>
</reference>
<evidence type="ECO:0000313" key="3">
    <source>
        <dbReference type="Proteomes" id="UP000233556"/>
    </source>
</evidence>
<dbReference type="EMBL" id="KZ507957">
    <property type="protein sequence ID" value="PKU35930.1"/>
    <property type="molecule type" value="Genomic_DNA"/>
</dbReference>
<sequence>MQCPMGTVPSFPFAPAVISCRNASVGSRNHAVHGRLAQATPLTAMYFLTGSYSALFMSWSISPFGETLAGASSRAVPSQKSSPDPEVSAGDPGGEATGEDSS</sequence>
<dbReference type="Proteomes" id="UP000233556">
    <property type="component" value="Unassembled WGS sequence"/>
</dbReference>
<dbReference type="AlphaFoldDB" id="A0A2I0TQ62"/>
<evidence type="ECO:0000313" key="2">
    <source>
        <dbReference type="EMBL" id="PKU35930.1"/>
    </source>
</evidence>
<accession>A0A2I0TQ62</accession>
<protein>
    <submittedName>
        <fullName evidence="2">Uncharacterized protein</fullName>
    </submittedName>
</protein>
<keyword evidence="3" id="KW-1185">Reference proteome</keyword>
<evidence type="ECO:0000256" key="1">
    <source>
        <dbReference type="SAM" id="MobiDB-lite"/>
    </source>
</evidence>
<proteinExistence type="predicted"/>
<gene>
    <name evidence="2" type="ORF">llap_13766</name>
</gene>
<reference evidence="3" key="2">
    <citation type="submission" date="2017-12" db="EMBL/GenBank/DDBJ databases">
        <title>Genome sequence of the Bar-tailed Godwit (Limosa lapponica baueri).</title>
        <authorList>
            <person name="Lima N.C.B."/>
            <person name="Parody-Merino A.M."/>
            <person name="Battley P.F."/>
            <person name="Fidler A.E."/>
            <person name="Prosdocimi F."/>
        </authorList>
    </citation>
    <scope>NUCLEOTIDE SEQUENCE [LARGE SCALE GENOMIC DNA]</scope>
</reference>
<name>A0A2I0TQ62_LIMLA</name>